<gene>
    <name evidence="2" type="ORF">ACFOEN_10910</name>
</gene>
<sequence length="204" mass="21874">MSIDQALSALAARAANSMIASEPWALAQLRPHAGQRFAVKLVPFALSFAIQPDGRLDAGEPDAPLAPANVRIELTPAALMSAGPERLKHVRIEGDAALAHSLGELASQLRPDFEHALSGLVGDIAARRIAEAMRTSFEAARNFARQGAELAVDRAAYKDPIILAREPFAALSAETRALRDQLERLAKRIELVEKMSPKKGATEA</sequence>
<name>A0ABV7H5W2_9BURK</name>
<evidence type="ECO:0000313" key="2">
    <source>
        <dbReference type="EMBL" id="MFC3148153.1"/>
    </source>
</evidence>
<feature type="coiled-coil region" evidence="1">
    <location>
        <begin position="168"/>
        <end position="195"/>
    </location>
</feature>
<evidence type="ECO:0000256" key="1">
    <source>
        <dbReference type="SAM" id="Coils"/>
    </source>
</evidence>
<dbReference type="PANTHER" id="PTHR38693:SF1">
    <property type="entry name" value="UBIQUINONE BIOSYNTHESIS ACCESSORY FACTOR UBIJ"/>
    <property type="match status" value="1"/>
</dbReference>
<dbReference type="Proteomes" id="UP001595556">
    <property type="component" value="Unassembled WGS sequence"/>
</dbReference>
<dbReference type="RefSeq" id="WP_377303823.1">
    <property type="nucleotide sequence ID" value="NZ_CP180191.1"/>
</dbReference>
<organism evidence="2 3">
    <name type="scientific">Piscinibacterium candidicorallinum</name>
    <dbReference type="NCBI Taxonomy" id="1793872"/>
    <lineage>
        <taxon>Bacteria</taxon>
        <taxon>Pseudomonadati</taxon>
        <taxon>Pseudomonadota</taxon>
        <taxon>Betaproteobacteria</taxon>
        <taxon>Burkholderiales</taxon>
        <taxon>Piscinibacterium</taxon>
    </lineage>
</organism>
<comment type="caution">
    <text evidence="2">The sequence shown here is derived from an EMBL/GenBank/DDBJ whole genome shotgun (WGS) entry which is preliminary data.</text>
</comment>
<protein>
    <submittedName>
        <fullName evidence="2">SCP2 domain-containing protein</fullName>
    </submittedName>
</protein>
<dbReference type="InterPro" id="IPR038989">
    <property type="entry name" value="UbiJ"/>
</dbReference>
<dbReference type="PANTHER" id="PTHR38693">
    <property type="entry name" value="UBIQUINONE BIOSYNTHESIS PROTEIN UBIJ"/>
    <property type="match status" value="1"/>
</dbReference>
<keyword evidence="3" id="KW-1185">Reference proteome</keyword>
<accession>A0ABV7H5W2</accession>
<keyword evidence="1" id="KW-0175">Coiled coil</keyword>
<reference evidence="3" key="1">
    <citation type="journal article" date="2019" name="Int. J. Syst. Evol. Microbiol.">
        <title>The Global Catalogue of Microorganisms (GCM) 10K type strain sequencing project: providing services to taxonomists for standard genome sequencing and annotation.</title>
        <authorList>
            <consortium name="The Broad Institute Genomics Platform"/>
            <consortium name="The Broad Institute Genome Sequencing Center for Infectious Disease"/>
            <person name="Wu L."/>
            <person name="Ma J."/>
        </authorList>
    </citation>
    <scope>NUCLEOTIDE SEQUENCE [LARGE SCALE GENOMIC DNA]</scope>
    <source>
        <strain evidence="3">KCTC 52168</strain>
    </source>
</reference>
<proteinExistence type="predicted"/>
<evidence type="ECO:0000313" key="3">
    <source>
        <dbReference type="Proteomes" id="UP001595556"/>
    </source>
</evidence>
<dbReference type="EMBL" id="JBHRTI010000004">
    <property type="protein sequence ID" value="MFC3148153.1"/>
    <property type="molecule type" value="Genomic_DNA"/>
</dbReference>